<organism evidence="1 2">
    <name type="scientific">Bacteroides thetaiotaomicron</name>
    <dbReference type="NCBI Taxonomy" id="818"/>
    <lineage>
        <taxon>Bacteria</taxon>
        <taxon>Pseudomonadati</taxon>
        <taxon>Bacteroidota</taxon>
        <taxon>Bacteroidia</taxon>
        <taxon>Bacteroidales</taxon>
        <taxon>Bacteroidaceae</taxon>
        <taxon>Bacteroides</taxon>
    </lineage>
</organism>
<proteinExistence type="predicted"/>
<protein>
    <submittedName>
        <fullName evidence="1">Uncharacterized protein</fullName>
    </submittedName>
</protein>
<reference evidence="1 2" key="1">
    <citation type="submission" date="2018-08" db="EMBL/GenBank/DDBJ databases">
        <title>A genome reference for cultivated species of the human gut microbiota.</title>
        <authorList>
            <person name="Zou Y."/>
            <person name="Xue W."/>
            <person name="Luo G."/>
        </authorList>
    </citation>
    <scope>NUCLEOTIDE SEQUENCE [LARGE SCALE GENOMIC DNA]</scope>
    <source>
        <strain evidence="1 2">AF37-12</strain>
    </source>
</reference>
<gene>
    <name evidence="1" type="ORF">DW011_08770</name>
</gene>
<dbReference type="RefSeq" id="WP_118417507.1">
    <property type="nucleotide sequence ID" value="NZ_QROV01000008.1"/>
</dbReference>
<evidence type="ECO:0000313" key="2">
    <source>
        <dbReference type="Proteomes" id="UP000283616"/>
    </source>
</evidence>
<accession>A0A415M2E4</accession>
<dbReference type="AlphaFoldDB" id="A0A415M2E4"/>
<dbReference type="Proteomes" id="UP000283616">
    <property type="component" value="Unassembled WGS sequence"/>
</dbReference>
<name>A0A415M2E4_BACT4</name>
<comment type="caution">
    <text evidence="1">The sequence shown here is derived from an EMBL/GenBank/DDBJ whole genome shotgun (WGS) entry which is preliminary data.</text>
</comment>
<evidence type="ECO:0000313" key="1">
    <source>
        <dbReference type="EMBL" id="RHL60535.1"/>
    </source>
</evidence>
<sequence>MDEQKDPCIIQQAEEDALYTKLQTQTLEEVQRLAGKVWTDYNVHDPGVTTGDITNHALVELDYKLGFPLTDYCVEKGGAFVPGRFGLFLPEEVYTTQPVTVEDYRRLFLAHIPELDNVRVECDLQTGGYTIKALLSPFGTKDGKAVCEQIKALYHRHRNLCEYLSGEVEILKPDELEFHAEFGIEPGEDASVVLARLYATILRYLSGVVQISAPEMAAASGLSPEEWLEGVTDTVRPVVPALQQTEHELYKQLREVEGVRSFTTCYLMKDGEPQTDFSQGFGLQIPTEAKELHVRIRQGYFEVEPDFFTFRTRLEALYQASRHRQPIQPEQQKTCHWSLPNAVYRDIFAHDSIMGDFPACYRLSEKEGQGQTAFESYLKLYDQVIQNGLLEVKELPRILSLEAEDAGNLTDLRIRALKKQYLDFLDKMYGVESHPVWLSEQNCYGETEEGTLWRRMNFMRHIACLTGNRSRARDILLHEEESDPPVIKEWFCRLLGLESSDEYTVSNVLPKHNLRIVDRKAKKSLTERIDSLLIDERMLEEDKMEKIDYEELAADEAEKLREYGMMRSELDYFNVNRISGDLFRGGTDLENYRTVQLGKEEYMLMYHNRERVGWTNLGCAGSRERLNTLANILRRFLRELNRACETVYIVEPVLADTDRPFRLMLVLPAWTGRFHVPRFRENSKELLCSLLPAHLSIEIYWLNEHSMKKFESCYHQWIRSLTDYRMGDYKKLLLSAMDELLNPTTKKDEPDDTD</sequence>
<dbReference type="EMBL" id="QROV01000008">
    <property type="protein sequence ID" value="RHL60535.1"/>
    <property type="molecule type" value="Genomic_DNA"/>
</dbReference>